<dbReference type="InterPro" id="IPR031330">
    <property type="entry name" value="Gly_Hdrlase_35_cat"/>
</dbReference>
<gene>
    <name evidence="12" type="ORF">KVT40_003697</name>
</gene>
<dbReference type="SUPFAM" id="SSF51445">
    <property type="entry name" value="(Trans)glycosidases"/>
    <property type="match status" value="1"/>
</dbReference>
<dbReference type="Gene3D" id="3.20.20.80">
    <property type="entry name" value="Glycosidases"/>
    <property type="match status" value="1"/>
</dbReference>
<dbReference type="Gene3D" id="2.60.120.260">
    <property type="entry name" value="Galactose-binding domain-like"/>
    <property type="match status" value="2"/>
</dbReference>
<dbReference type="Proteomes" id="UP000809789">
    <property type="component" value="Unassembled WGS sequence"/>
</dbReference>
<evidence type="ECO:0000259" key="11">
    <source>
        <dbReference type="SMART" id="SM01029"/>
    </source>
</evidence>
<evidence type="ECO:0000256" key="2">
    <source>
        <dbReference type="ARBA" id="ARBA00009809"/>
    </source>
</evidence>
<dbReference type="Pfam" id="PF13364">
    <property type="entry name" value="BetaGal_ABD2"/>
    <property type="match status" value="2"/>
</dbReference>
<evidence type="ECO:0000313" key="12">
    <source>
        <dbReference type="EMBL" id="KAG8627824.1"/>
    </source>
</evidence>
<evidence type="ECO:0000256" key="5">
    <source>
        <dbReference type="ARBA" id="ARBA00022801"/>
    </source>
</evidence>
<accession>A0A8K0PJJ5</accession>
<evidence type="ECO:0000313" key="13">
    <source>
        <dbReference type="Proteomes" id="UP000809789"/>
    </source>
</evidence>
<dbReference type="InterPro" id="IPR025972">
    <property type="entry name" value="BetaGal_dom3"/>
</dbReference>
<dbReference type="SUPFAM" id="SSF117100">
    <property type="entry name" value="Beta-galactosidase LacA, domain 3"/>
    <property type="match status" value="1"/>
</dbReference>
<dbReference type="PANTHER" id="PTHR23421">
    <property type="entry name" value="BETA-GALACTOSIDASE RELATED"/>
    <property type="match status" value="1"/>
</dbReference>
<keyword evidence="4 10" id="KW-0732">Signal</keyword>
<evidence type="ECO:0000256" key="8">
    <source>
        <dbReference type="RuleBase" id="RU000675"/>
    </source>
</evidence>
<dbReference type="Gene3D" id="2.102.20.10">
    <property type="entry name" value="Beta-galactosidase, domain 2"/>
    <property type="match status" value="1"/>
</dbReference>
<dbReference type="Pfam" id="PF13363">
    <property type="entry name" value="BetaGal_dom3"/>
    <property type="match status" value="1"/>
</dbReference>
<keyword evidence="6" id="KW-0325">Glycoprotein</keyword>
<dbReference type="OrthoDB" id="1657402at2759"/>
<keyword evidence="7 8" id="KW-0326">Glycosidase</keyword>
<evidence type="ECO:0000256" key="9">
    <source>
        <dbReference type="RuleBase" id="RU003679"/>
    </source>
</evidence>
<organism evidence="12 13">
    <name type="scientific">Elsinoe batatas</name>
    <dbReference type="NCBI Taxonomy" id="2601811"/>
    <lineage>
        <taxon>Eukaryota</taxon>
        <taxon>Fungi</taxon>
        <taxon>Dikarya</taxon>
        <taxon>Ascomycota</taxon>
        <taxon>Pezizomycotina</taxon>
        <taxon>Dothideomycetes</taxon>
        <taxon>Dothideomycetidae</taxon>
        <taxon>Myriangiales</taxon>
        <taxon>Elsinoaceae</taxon>
        <taxon>Elsinoe</taxon>
    </lineage>
</organism>
<dbReference type="EMBL" id="JAESVG020000004">
    <property type="protein sequence ID" value="KAG8627824.1"/>
    <property type="molecule type" value="Genomic_DNA"/>
</dbReference>
<dbReference type="InterPro" id="IPR036833">
    <property type="entry name" value="BetaGal_dom3_sf"/>
</dbReference>
<dbReference type="Pfam" id="PF10435">
    <property type="entry name" value="BetaGal_dom2"/>
    <property type="match status" value="1"/>
</dbReference>
<feature type="domain" description="Beta-galactosidase" evidence="11">
    <location>
        <begin position="395"/>
        <end position="573"/>
    </location>
</feature>
<dbReference type="InterPro" id="IPR018954">
    <property type="entry name" value="Betagal_dom2"/>
</dbReference>
<comment type="caution">
    <text evidence="12">The sequence shown here is derived from an EMBL/GenBank/DDBJ whole genome shotgun (WGS) entry which is preliminary data.</text>
</comment>
<dbReference type="SUPFAM" id="SSF49785">
    <property type="entry name" value="Galactose-binding domain-like"/>
    <property type="match status" value="2"/>
</dbReference>
<dbReference type="Pfam" id="PF01301">
    <property type="entry name" value="Glyco_hydro_35"/>
    <property type="match status" value="1"/>
</dbReference>
<dbReference type="FunFam" id="3.20.20.80:FF:000040">
    <property type="entry name" value="Beta-galactosidase A"/>
    <property type="match status" value="1"/>
</dbReference>
<proteinExistence type="inferred from homology"/>
<reference evidence="12" key="1">
    <citation type="submission" date="2021-07" db="EMBL/GenBank/DDBJ databases">
        <title>Elsinoe batatas strain:CRI-CJ2 Genome sequencing and assembly.</title>
        <authorList>
            <person name="Huang L."/>
        </authorList>
    </citation>
    <scope>NUCLEOTIDE SEQUENCE</scope>
    <source>
        <strain evidence="12">CRI-CJ2</strain>
    </source>
</reference>
<dbReference type="AlphaFoldDB" id="A0A8K0PJJ5"/>
<dbReference type="Gene3D" id="2.60.390.10">
    <property type="entry name" value="Beta-galactosidase, domain 3"/>
    <property type="match status" value="1"/>
</dbReference>
<protein>
    <recommendedName>
        <fullName evidence="3 8">Beta-galactosidase</fullName>
        <ecNumber evidence="3 8">3.2.1.23</ecNumber>
    </recommendedName>
</protein>
<evidence type="ECO:0000256" key="6">
    <source>
        <dbReference type="ARBA" id="ARBA00023180"/>
    </source>
</evidence>
<dbReference type="EC" id="3.2.1.23" evidence="3 8"/>
<dbReference type="InterPro" id="IPR008979">
    <property type="entry name" value="Galactose-bd-like_sf"/>
</dbReference>
<evidence type="ECO:0000256" key="1">
    <source>
        <dbReference type="ARBA" id="ARBA00001412"/>
    </source>
</evidence>
<keyword evidence="5 8" id="KW-0378">Hydrolase</keyword>
<dbReference type="InterPro" id="IPR019801">
    <property type="entry name" value="Glyco_hydro_35_CS"/>
</dbReference>
<dbReference type="SMART" id="SM01029">
    <property type="entry name" value="BetaGal_dom2"/>
    <property type="match status" value="1"/>
</dbReference>
<dbReference type="FunFam" id="2.102.20.10:FF:000001">
    <property type="entry name" value="Beta-galactosidase A"/>
    <property type="match status" value="1"/>
</dbReference>
<dbReference type="InterPro" id="IPR037110">
    <property type="entry name" value="Betagal_dom2_sf"/>
</dbReference>
<comment type="catalytic activity">
    <reaction evidence="1 8">
        <text>Hydrolysis of terminal non-reducing beta-D-galactose residues in beta-D-galactosides.</text>
        <dbReference type="EC" id="3.2.1.23"/>
    </reaction>
</comment>
<evidence type="ECO:0000256" key="10">
    <source>
        <dbReference type="SAM" id="SignalP"/>
    </source>
</evidence>
<dbReference type="GO" id="GO:0004565">
    <property type="term" value="F:beta-galactosidase activity"/>
    <property type="evidence" value="ECO:0007669"/>
    <property type="project" value="UniProtKB-EC"/>
</dbReference>
<evidence type="ECO:0000256" key="4">
    <source>
        <dbReference type="ARBA" id="ARBA00022729"/>
    </source>
</evidence>
<dbReference type="PRINTS" id="PR00742">
    <property type="entry name" value="GLHYDRLASE35"/>
</dbReference>
<comment type="similarity">
    <text evidence="2 9">Belongs to the glycosyl hydrolase 35 family.</text>
</comment>
<keyword evidence="13" id="KW-1185">Reference proteome</keyword>
<dbReference type="InterPro" id="IPR025300">
    <property type="entry name" value="BetaGal_jelly_roll_dom"/>
</dbReference>
<sequence>MLAATMLRTLLLVGLASLASARAIAATPGQMWINNDKREELQDLVTFDNSSLFVRGERVLFFSGEVHPYRLPVPGLWLDLFQKIKALGFNGVSFYTSWASLEGKPGEFIADGIFNFDDFFKAASDAGIYLLARPGPYINAEATGGGFPGWLQRNPGILRTPDPEYLSATDNYIANMAGIIAKAQITNGGPVILYQPENEYSQADSNVVFPDSDYFQYVIDQARNAGIVVPLISNDNAPKGLFSPDGQQAAKVDIYGHDNYPLGFDCARPDVWPNNNLPTNYRQLHLQQAPSTPYSLVEYQGGAFDPWGGNGFDKCLSLVNYEFERVFYKNIYAAAVTIFNIYMTFGGTNWGNQGHPGGYTSYDYGASIAEDLTVAREKYSEIKLQANFLHASPAYLVATPQNQGRNIPGFSNNAQINVIQSITDTTNFYVVRHSQYNSLDTTQYKLTVPTSQGNVTIPQLGGDLVLTRRDSKFHVTDYDVGGTNLLYSSAEIFTWKKYEDKTVLVVYGGPNELHEFAIQTNSTVETLEGEGLTIENRNGNSIVQFGVSPTRRILRYGENFYVYILDRNSAYNFWTVDLPTGLSTGDPNAGIKAAAIVKAGYLVRTAAVDGSTLSLVGDINATTTIEVIGGAPRQLQTLNFNGEAIDFEQDASSGVVTATVTFEDPAIDVPDLSTADWKAIDSLPEIQDNYDDSLWTVADLTYSNNTARNLTTPTSLYSSDYGYHTGPLVYRGRFTATGNETTLTLQTQGGSAFGNSIWLGTQFLTSFAGNDKTSLASQTIPLPSLTAGQTYTIIAVIDVMGINQNYNPGSEDMKEPRGILDFSLSGRSKSDVTWKLTGNLGGESYRDRARGPLNEGGLFFERNGFHLPSAPTDAFTSSSSPLTGSDKAGVTFYRTTFPLSIPSEYHVPLALSFGNSTTDLGAGGKSRAYRAQIYVNGYQYGKYVHNVGPQDVFPVPQGIWDYQGENTLGVALWALEGDGAALSDFKLVMGEKVRSGYGKYPNAPQDGWVEREGAY</sequence>
<dbReference type="InterPro" id="IPR001944">
    <property type="entry name" value="Glycoside_Hdrlase_35"/>
</dbReference>
<dbReference type="PROSITE" id="PS01182">
    <property type="entry name" value="GLYCOSYL_HYDROL_F35"/>
    <property type="match status" value="1"/>
</dbReference>
<evidence type="ECO:0000256" key="7">
    <source>
        <dbReference type="ARBA" id="ARBA00023295"/>
    </source>
</evidence>
<feature type="chain" id="PRO_5035422521" description="Beta-galactosidase" evidence="10">
    <location>
        <begin position="22"/>
        <end position="1015"/>
    </location>
</feature>
<dbReference type="GO" id="GO:0005975">
    <property type="term" value="P:carbohydrate metabolic process"/>
    <property type="evidence" value="ECO:0007669"/>
    <property type="project" value="InterPro"/>
</dbReference>
<dbReference type="InterPro" id="IPR017853">
    <property type="entry name" value="GH"/>
</dbReference>
<feature type="signal peptide" evidence="10">
    <location>
        <begin position="1"/>
        <end position="21"/>
    </location>
</feature>
<dbReference type="SUPFAM" id="SSF51011">
    <property type="entry name" value="Glycosyl hydrolase domain"/>
    <property type="match status" value="1"/>
</dbReference>
<dbReference type="FunFam" id="2.60.120.260:FF:000065">
    <property type="entry name" value="Beta-galactosidase A"/>
    <property type="match status" value="1"/>
</dbReference>
<name>A0A8K0PJJ5_9PEZI</name>
<evidence type="ECO:0000256" key="3">
    <source>
        <dbReference type="ARBA" id="ARBA00012756"/>
    </source>
</evidence>